<accession>A0A6J4HWI8</accession>
<evidence type="ECO:0000259" key="8">
    <source>
        <dbReference type="Pfam" id="PF02463"/>
    </source>
</evidence>
<dbReference type="GO" id="GO:0005524">
    <property type="term" value="F:ATP binding"/>
    <property type="evidence" value="ECO:0007669"/>
    <property type="project" value="UniProtKB-UniRule"/>
</dbReference>
<dbReference type="PANTHER" id="PTHR43977">
    <property type="entry name" value="STRUCTURAL MAINTENANCE OF CHROMOSOMES PROTEIN 3"/>
    <property type="match status" value="1"/>
</dbReference>
<feature type="binding site" evidence="7">
    <location>
        <begin position="32"/>
        <end position="39"/>
    </location>
    <ligand>
        <name>ATP</name>
        <dbReference type="ChEBI" id="CHEBI:30616"/>
    </ligand>
</feature>
<dbReference type="EMBL" id="CADCTB010000092">
    <property type="protein sequence ID" value="CAA9235394.1"/>
    <property type="molecule type" value="Genomic_DNA"/>
</dbReference>
<evidence type="ECO:0000256" key="7">
    <source>
        <dbReference type="HAMAP-Rule" id="MF_01894"/>
    </source>
</evidence>
<dbReference type="InterPro" id="IPR011890">
    <property type="entry name" value="SMC_prok"/>
</dbReference>
<dbReference type="AlphaFoldDB" id="A0A6J4HWI8"/>
<gene>
    <name evidence="7" type="primary">smc</name>
    <name evidence="10" type="ORF">AVDCRST_MAG10-1400</name>
</gene>
<proteinExistence type="inferred from homology"/>
<dbReference type="NCBIfam" id="TIGR02168">
    <property type="entry name" value="SMC_prok_B"/>
    <property type="match status" value="1"/>
</dbReference>
<feature type="domain" description="SMC hinge" evidence="9">
    <location>
        <begin position="502"/>
        <end position="602"/>
    </location>
</feature>
<evidence type="ECO:0000256" key="4">
    <source>
        <dbReference type="ARBA" id="ARBA00022840"/>
    </source>
</evidence>
<dbReference type="InterPro" id="IPR024704">
    <property type="entry name" value="SMC"/>
</dbReference>
<comment type="function">
    <text evidence="7">Required for chromosome condensation and partitioning.</text>
</comment>
<dbReference type="InterPro" id="IPR027417">
    <property type="entry name" value="P-loop_NTPase"/>
</dbReference>
<dbReference type="GO" id="GO:0005737">
    <property type="term" value="C:cytoplasm"/>
    <property type="evidence" value="ECO:0007669"/>
    <property type="project" value="UniProtKB-SubCell"/>
</dbReference>
<evidence type="ECO:0000256" key="3">
    <source>
        <dbReference type="ARBA" id="ARBA00022741"/>
    </source>
</evidence>
<comment type="domain">
    <text evidence="7">Contains large globular domains required for ATP hydrolysis at each terminus and a third globular domain forming a flexible hinge near the middle of the molecule. These domains are separated by coiled-coil structures.</text>
</comment>
<feature type="coiled-coil region" evidence="7">
    <location>
        <begin position="690"/>
        <end position="780"/>
    </location>
</feature>
<dbReference type="HAMAP" id="MF_01894">
    <property type="entry name" value="Smc_prok"/>
    <property type="match status" value="1"/>
</dbReference>
<keyword evidence="3 7" id="KW-0547">Nucleotide-binding</keyword>
<dbReference type="GO" id="GO:0030261">
    <property type="term" value="P:chromosome condensation"/>
    <property type="evidence" value="ECO:0007669"/>
    <property type="project" value="InterPro"/>
</dbReference>
<evidence type="ECO:0000313" key="10">
    <source>
        <dbReference type="EMBL" id="CAA9235394.1"/>
    </source>
</evidence>
<organism evidence="10">
    <name type="scientific">uncultured Acidimicrobiales bacterium</name>
    <dbReference type="NCBI Taxonomy" id="310071"/>
    <lineage>
        <taxon>Bacteria</taxon>
        <taxon>Bacillati</taxon>
        <taxon>Actinomycetota</taxon>
        <taxon>Acidimicrobiia</taxon>
        <taxon>Acidimicrobiales</taxon>
        <taxon>environmental samples</taxon>
    </lineage>
</organism>
<dbReference type="GO" id="GO:0005694">
    <property type="term" value="C:chromosome"/>
    <property type="evidence" value="ECO:0007669"/>
    <property type="project" value="InterPro"/>
</dbReference>
<protein>
    <recommendedName>
        <fullName evidence="7">Chromosome partition protein Smc</fullName>
    </recommendedName>
</protein>
<dbReference type="Gene3D" id="1.20.1060.20">
    <property type="match status" value="1"/>
</dbReference>
<keyword evidence="6 7" id="KW-0238">DNA-binding</keyword>
<feature type="coiled-coil region" evidence="7">
    <location>
        <begin position="858"/>
        <end position="899"/>
    </location>
</feature>
<evidence type="ECO:0000256" key="6">
    <source>
        <dbReference type="ARBA" id="ARBA00023125"/>
    </source>
</evidence>
<dbReference type="Gene3D" id="3.40.50.300">
    <property type="entry name" value="P-loop containing nucleotide triphosphate hydrolases"/>
    <property type="match status" value="2"/>
</dbReference>
<keyword evidence="5 7" id="KW-0175">Coiled coil</keyword>
<evidence type="ECO:0000256" key="2">
    <source>
        <dbReference type="ARBA" id="ARBA00022490"/>
    </source>
</evidence>
<name>A0A6J4HWI8_9ACTN</name>
<comment type="subunit">
    <text evidence="7">Homodimer.</text>
</comment>
<dbReference type="GO" id="GO:0006260">
    <property type="term" value="P:DNA replication"/>
    <property type="evidence" value="ECO:0007669"/>
    <property type="project" value="UniProtKB-UniRule"/>
</dbReference>
<evidence type="ECO:0000256" key="1">
    <source>
        <dbReference type="ARBA" id="ARBA00004496"/>
    </source>
</evidence>
<comment type="similarity">
    <text evidence="7">Belongs to the SMC family.</text>
</comment>
<keyword evidence="2 7" id="KW-0963">Cytoplasm</keyword>
<dbReference type="PIRSF" id="PIRSF005719">
    <property type="entry name" value="SMC"/>
    <property type="match status" value="1"/>
</dbReference>
<dbReference type="InterPro" id="IPR036277">
    <property type="entry name" value="SMC_hinge_sf"/>
</dbReference>
<dbReference type="FunFam" id="3.40.50.300:FF:000901">
    <property type="entry name" value="Chromosome partition protein Smc"/>
    <property type="match status" value="1"/>
</dbReference>
<dbReference type="GO" id="GO:0007062">
    <property type="term" value="P:sister chromatid cohesion"/>
    <property type="evidence" value="ECO:0007669"/>
    <property type="project" value="InterPro"/>
</dbReference>
<dbReference type="SUPFAM" id="SSF52540">
    <property type="entry name" value="P-loop containing nucleoside triphosphate hydrolases"/>
    <property type="match status" value="1"/>
</dbReference>
<dbReference type="SUPFAM" id="SSF75553">
    <property type="entry name" value="Smc hinge domain"/>
    <property type="match status" value="1"/>
</dbReference>
<feature type="coiled-coil region" evidence="7">
    <location>
        <begin position="168"/>
        <end position="195"/>
    </location>
</feature>
<dbReference type="Pfam" id="PF02463">
    <property type="entry name" value="SMC_N"/>
    <property type="match status" value="1"/>
</dbReference>
<keyword evidence="4 7" id="KW-0067">ATP-binding</keyword>
<reference evidence="10" key="1">
    <citation type="submission" date="2020-02" db="EMBL/GenBank/DDBJ databases">
        <authorList>
            <person name="Meier V. D."/>
        </authorList>
    </citation>
    <scope>NUCLEOTIDE SEQUENCE</scope>
    <source>
        <strain evidence="10">AVDCRST_MAG10</strain>
    </source>
</reference>
<comment type="subcellular location">
    <subcellularLocation>
        <location evidence="1 7">Cytoplasm</location>
    </subcellularLocation>
</comment>
<dbReference type="GO" id="GO:0016887">
    <property type="term" value="F:ATP hydrolysis activity"/>
    <property type="evidence" value="ECO:0007669"/>
    <property type="project" value="InterPro"/>
</dbReference>
<dbReference type="GO" id="GO:0003677">
    <property type="term" value="F:DNA binding"/>
    <property type="evidence" value="ECO:0007669"/>
    <property type="project" value="UniProtKB-UniRule"/>
</dbReference>
<dbReference type="Pfam" id="PF06470">
    <property type="entry name" value="SMC_hinge"/>
    <property type="match status" value="1"/>
</dbReference>
<evidence type="ECO:0000259" key="9">
    <source>
        <dbReference type="Pfam" id="PF06470"/>
    </source>
</evidence>
<sequence>MFLRSLTLKGFKSFADPTTLDLEPGLTAVVGPNGSGKSNIVDAVAWVLGAQGPRSVRSTRMDDVIFAGTGRRSALGRAEVTLTIDNTAGLLPIGLSEVTITRTLFRTSGESEYAINGAPCRLLDVQELLSDTGVGRQQHVIVSQGNLDTVLDARPEDRRLIIEEAAGILKFRRRKEKAERRLEATEANLVRLADLNREVGRQLKPLERQADAARRHDALAAELRALRLHLAGRELAALTARRHAAATARTGLAADEASIKVELRGLDSSVAAAEAWVASAGGSSLGDAVGRLEALRERARGLAALLNERQRSLGRDRAVAVDATVISTLESDAARLATELTEVTAEAAPLAPLRAELAEAEAAVARELDGLTVPKPRRDRAAEARGELAAVGAGADRGRAEMARLQDRLVSLEALTATLDGQATDKRAEVEGLAGQERTAVAEADRADAHRADALARLEAAKAESRETAAAQRVWAARVDALALALADSAGTAGADRLAGVDGVLGPLAELVDVDRGWEDAWAAAAAELAHTVVVDGVAAARYLLDGLDEAGAGVLALGAPVPPRTAIPTGCPGEPLRAHVRSSHPGVEQALDVLLAGAVVVAGGWAEALDASLAHPEVVALTRSGDRFGATAWRRGNTGTAATRVALDEARTKAEESLHAAGAASGHLALVSTEAERAVAGAKQAAQEREVAVRAARQARADLDRAQTRRREALAEAEGVRSHLEQLSRRLAQEEARIAELAELLPVLEAEEAAGATEANRLAAARHEVQERMSALRSRRTELDMQATSLRDRGAYLTRRLADVEDRLARYGAERAAAGARRREIELLSVRTGHLAAFVDDRLGMLETELADVRARRERQSQALATASGRLEELRRRRHDAERRLEEVRERFRRAELDDAEARMRQEAAVESLRRELDCEPGAALSAECPVLRDGTSPASRVRELDRELRLMGPVNPLALEELSALRERHAFLSAQLDDVKGTRRELTKVIRAVETEMAQLLAAAYADVADHFVRLFETLFPGGQGRLRLTDPDNLLEAGIEVEARPAGKNVRKLSLLSGGERSLVALAFLFAVFRSRPSPFYLLDEVEAALDDVNLTRFLDLLGEFRQEAQLLVVTHQKRTMEAADCLYGVTMQPGGSSRVVSERVRANH</sequence>
<feature type="domain" description="RecF/RecN/SMC N-terminal" evidence="8">
    <location>
        <begin position="2"/>
        <end position="1139"/>
    </location>
</feature>
<dbReference type="GO" id="GO:0007059">
    <property type="term" value="P:chromosome segregation"/>
    <property type="evidence" value="ECO:0007669"/>
    <property type="project" value="UniProtKB-UniRule"/>
</dbReference>
<dbReference type="InterPro" id="IPR010935">
    <property type="entry name" value="SMC_hinge"/>
</dbReference>
<dbReference type="InterPro" id="IPR003395">
    <property type="entry name" value="RecF/RecN/SMC_N"/>
</dbReference>
<evidence type="ECO:0000256" key="5">
    <source>
        <dbReference type="ARBA" id="ARBA00023054"/>
    </source>
</evidence>